<evidence type="ECO:0000256" key="1">
    <source>
        <dbReference type="ARBA" id="ARBA00012856"/>
    </source>
</evidence>
<evidence type="ECO:0000256" key="11">
    <source>
        <dbReference type="ARBA" id="ARBA00049376"/>
    </source>
</evidence>
<dbReference type="OrthoDB" id="9793499at2"/>
<dbReference type="InterPro" id="IPR036291">
    <property type="entry name" value="NAD(P)-bd_dom_sf"/>
</dbReference>
<proteinExistence type="inferred from homology"/>
<evidence type="ECO:0000256" key="4">
    <source>
        <dbReference type="ARBA" id="ARBA00023002"/>
    </source>
</evidence>
<keyword evidence="4" id="KW-0560">Oxidoreductase</keyword>
<dbReference type="EC" id="1.5.1.50" evidence="7"/>
<name>R4YP62_OLEAN</name>
<evidence type="ECO:0000256" key="10">
    <source>
        <dbReference type="ARBA" id="ARBA00048873"/>
    </source>
</evidence>
<dbReference type="InterPro" id="IPR020904">
    <property type="entry name" value="Sc_DH/Rdtase_CS"/>
</dbReference>
<dbReference type="Gene3D" id="3.40.50.720">
    <property type="entry name" value="NAD(P)-binding Rossmann-like Domain"/>
    <property type="match status" value="1"/>
</dbReference>
<dbReference type="STRING" id="698738.OLEAN_C27350"/>
<evidence type="ECO:0000256" key="2">
    <source>
        <dbReference type="ARBA" id="ARBA00022563"/>
    </source>
</evidence>
<dbReference type="GO" id="GO:0004146">
    <property type="term" value="F:dihydrofolate reductase activity"/>
    <property type="evidence" value="ECO:0007669"/>
    <property type="project" value="UniProtKB-EC"/>
</dbReference>
<dbReference type="PANTHER" id="PTHR43639">
    <property type="entry name" value="OXIDOREDUCTASE, SHORT-CHAIN DEHYDROGENASE/REDUCTASE FAMILY (AFU_ORTHOLOGUE AFUA_5G02870)"/>
    <property type="match status" value="1"/>
</dbReference>
<keyword evidence="3" id="KW-0521">NADP</keyword>
<comment type="function">
    <text evidence="5">Catalyzes the reduction of dihydromonapterin to tetrahydromonapterin. Also has lower activity with dihydrofolate.</text>
</comment>
<evidence type="ECO:0000256" key="6">
    <source>
        <dbReference type="ARBA" id="ARBA00038212"/>
    </source>
</evidence>
<accession>R4YP62</accession>
<dbReference type="SUPFAM" id="SSF51735">
    <property type="entry name" value="NAD(P)-binding Rossmann-fold domains"/>
    <property type="match status" value="1"/>
</dbReference>
<dbReference type="Proteomes" id="UP000032749">
    <property type="component" value="Chromosome"/>
</dbReference>
<dbReference type="PANTHER" id="PTHR43639:SF6">
    <property type="entry name" value="DIHYDROMONAPTERIN REDUCTASE"/>
    <property type="match status" value="1"/>
</dbReference>
<dbReference type="KEGG" id="oai:OLEAN_C27350"/>
<dbReference type="InterPro" id="IPR002347">
    <property type="entry name" value="SDR_fam"/>
</dbReference>
<sequence length="257" mass="28370">MEKQSNEFIGSTILITGAGKRLGLFLTQHYLSAGWRVIAHYNSANEMPLAECDKWSKKGCYIALQADLTSAMQVNALVADINQLDWPLDGVIYNASYFTADDPQASLLERWQVQQDMIAVHVLSVDALTNGLMTSYQANASIVAITDIYAEKPNQRFASYCAAKAGLQNLCLSYSQRLAPRVRVNIIQPGPIQFLSEHSEAYRKKVLSQSLLKSELGYGAILQGIEYLQQAEAVTGSILKVDGGRANANHYEQLFSD</sequence>
<evidence type="ECO:0000313" key="13">
    <source>
        <dbReference type="Proteomes" id="UP000032749"/>
    </source>
</evidence>
<comment type="catalytic activity">
    <reaction evidence="11">
        <text>7,8-dihydromonapterin + NADPH + H(+) = 5,6,7,8-tetrahydromonapterin + NADP(+)</text>
        <dbReference type="Rhea" id="RHEA:34847"/>
        <dbReference type="ChEBI" id="CHEBI:15378"/>
        <dbReference type="ChEBI" id="CHEBI:57783"/>
        <dbReference type="ChEBI" id="CHEBI:58349"/>
        <dbReference type="ChEBI" id="CHEBI:71175"/>
        <dbReference type="ChEBI" id="CHEBI:71177"/>
        <dbReference type="EC" id="1.5.1.50"/>
    </reaction>
</comment>
<dbReference type="PRINTS" id="PR00081">
    <property type="entry name" value="GDHRDH"/>
</dbReference>
<evidence type="ECO:0000256" key="5">
    <source>
        <dbReference type="ARBA" id="ARBA00037508"/>
    </source>
</evidence>
<dbReference type="Pfam" id="PF00106">
    <property type="entry name" value="adh_short"/>
    <property type="match status" value="1"/>
</dbReference>
<comment type="similarity">
    <text evidence="6">Belongs to the short-chain dehydrogenases/reductases (SDR) family. FolM subfamily.</text>
</comment>
<protein>
    <recommendedName>
        <fullName evidence="8">Dihydromonapterin reductase</fullName>
        <ecNumber evidence="1">1.5.1.3</ecNumber>
        <ecNumber evidence="7">1.5.1.50</ecNumber>
    </recommendedName>
    <alternativeName>
        <fullName evidence="9">Dihydrofolate reductase</fullName>
    </alternativeName>
</protein>
<dbReference type="PROSITE" id="PS00061">
    <property type="entry name" value="ADH_SHORT"/>
    <property type="match status" value="1"/>
</dbReference>
<evidence type="ECO:0000313" key="12">
    <source>
        <dbReference type="EMBL" id="CCK76911.1"/>
    </source>
</evidence>
<organism evidence="12 13">
    <name type="scientific">Oleispira antarctica RB-8</name>
    <dbReference type="NCBI Taxonomy" id="698738"/>
    <lineage>
        <taxon>Bacteria</taxon>
        <taxon>Pseudomonadati</taxon>
        <taxon>Pseudomonadota</taxon>
        <taxon>Gammaproteobacteria</taxon>
        <taxon>Oceanospirillales</taxon>
        <taxon>Oceanospirillaceae</taxon>
        <taxon>Oleispira</taxon>
    </lineage>
</organism>
<dbReference type="EC" id="1.5.1.3" evidence="1"/>
<dbReference type="GO" id="GO:0006730">
    <property type="term" value="P:one-carbon metabolic process"/>
    <property type="evidence" value="ECO:0007669"/>
    <property type="project" value="UniProtKB-KW"/>
</dbReference>
<gene>
    <name evidence="12" type="ORF">OLEAN_C27350</name>
</gene>
<dbReference type="HOGENOM" id="CLU_010194_1_3_6"/>
<evidence type="ECO:0000256" key="7">
    <source>
        <dbReference type="ARBA" id="ARBA00039145"/>
    </source>
</evidence>
<evidence type="ECO:0000256" key="8">
    <source>
        <dbReference type="ARBA" id="ARBA00039631"/>
    </source>
</evidence>
<keyword evidence="2" id="KW-0554">One-carbon metabolism</keyword>
<reference evidence="12 13" key="1">
    <citation type="journal article" date="2013" name="Nat. Commun.">
        <title>Genome sequence and functional genomic analysis of the oil-degrading bacterium Oleispira antarctica.</title>
        <authorList>
            <person name="Kube M."/>
            <person name="Chernikova T.N."/>
            <person name="Al-Ramahi Y."/>
            <person name="Beloqui A."/>
            <person name="Lopez-Cortez N."/>
            <person name="Guazzaroni M.E."/>
            <person name="Heipieper H.J."/>
            <person name="Klages S."/>
            <person name="Kotsyurbenko O.R."/>
            <person name="Langer I."/>
            <person name="Nechitaylo T.Y."/>
            <person name="Lunsdorf H."/>
            <person name="Fernandez M."/>
            <person name="Juarez S."/>
            <person name="Ciordia S."/>
            <person name="Singer A."/>
            <person name="Kagan O."/>
            <person name="Egorova O."/>
            <person name="Petit P.A."/>
            <person name="Stogios P."/>
            <person name="Kim Y."/>
            <person name="Tchigvintsev A."/>
            <person name="Flick R."/>
            <person name="Denaro R."/>
            <person name="Genovese M."/>
            <person name="Albar J.P."/>
            <person name="Reva O.N."/>
            <person name="Martinez-Gomariz M."/>
            <person name="Tran H."/>
            <person name="Ferrer M."/>
            <person name="Savchenko A."/>
            <person name="Yakunin A.F."/>
            <person name="Yakimov M.M."/>
            <person name="Golyshina O.V."/>
            <person name="Reinhardt R."/>
            <person name="Golyshin P.N."/>
        </authorList>
    </citation>
    <scope>NUCLEOTIDE SEQUENCE [LARGE SCALE GENOMIC DNA]</scope>
</reference>
<dbReference type="AlphaFoldDB" id="R4YP62"/>
<dbReference type="EMBL" id="FO203512">
    <property type="protein sequence ID" value="CCK76911.1"/>
    <property type="molecule type" value="Genomic_DNA"/>
</dbReference>
<evidence type="ECO:0000256" key="3">
    <source>
        <dbReference type="ARBA" id="ARBA00022857"/>
    </source>
</evidence>
<comment type="catalytic activity">
    <reaction evidence="10">
        <text>(6S)-5,6,7,8-tetrahydrofolate + NADP(+) = 7,8-dihydrofolate + NADPH + H(+)</text>
        <dbReference type="Rhea" id="RHEA:15009"/>
        <dbReference type="ChEBI" id="CHEBI:15378"/>
        <dbReference type="ChEBI" id="CHEBI:57451"/>
        <dbReference type="ChEBI" id="CHEBI:57453"/>
        <dbReference type="ChEBI" id="CHEBI:57783"/>
        <dbReference type="ChEBI" id="CHEBI:58349"/>
        <dbReference type="EC" id="1.5.1.3"/>
    </reaction>
</comment>
<evidence type="ECO:0000256" key="9">
    <source>
        <dbReference type="ARBA" id="ARBA00042299"/>
    </source>
</evidence>
<keyword evidence="13" id="KW-1185">Reference proteome</keyword>